<sequence>MRHGAVVERREEDAIDAFCPESVSGLNWFPEVKYCIQKTGHELGASSLLDRKWEEVHQFFSDMTKVVCGNVEV</sequence>
<dbReference type="Proteomes" id="UP000836841">
    <property type="component" value="Chromosome 6"/>
</dbReference>
<evidence type="ECO:0000313" key="1">
    <source>
        <dbReference type="EMBL" id="CAH2070899.1"/>
    </source>
</evidence>
<reference evidence="1 2" key="1">
    <citation type="submission" date="2022-03" db="EMBL/GenBank/DDBJ databases">
        <authorList>
            <person name="Nunn A."/>
            <person name="Chopra R."/>
            <person name="Nunn A."/>
            <person name="Contreras Garrido A."/>
        </authorList>
    </citation>
    <scope>NUCLEOTIDE SEQUENCE [LARGE SCALE GENOMIC DNA]</scope>
</reference>
<dbReference type="AlphaFoldDB" id="A0AAU9ST08"/>
<evidence type="ECO:0000313" key="2">
    <source>
        <dbReference type="Proteomes" id="UP000836841"/>
    </source>
</evidence>
<protein>
    <submittedName>
        <fullName evidence="1">Uncharacterized protein</fullName>
    </submittedName>
</protein>
<keyword evidence="2" id="KW-1185">Reference proteome</keyword>
<gene>
    <name evidence="1" type="ORF">TAV2_LOCUS19335</name>
</gene>
<accession>A0AAU9ST08</accession>
<proteinExistence type="predicted"/>
<organism evidence="1 2">
    <name type="scientific">Thlaspi arvense</name>
    <name type="common">Field penny-cress</name>
    <dbReference type="NCBI Taxonomy" id="13288"/>
    <lineage>
        <taxon>Eukaryota</taxon>
        <taxon>Viridiplantae</taxon>
        <taxon>Streptophyta</taxon>
        <taxon>Embryophyta</taxon>
        <taxon>Tracheophyta</taxon>
        <taxon>Spermatophyta</taxon>
        <taxon>Magnoliopsida</taxon>
        <taxon>eudicotyledons</taxon>
        <taxon>Gunneridae</taxon>
        <taxon>Pentapetalae</taxon>
        <taxon>rosids</taxon>
        <taxon>malvids</taxon>
        <taxon>Brassicales</taxon>
        <taxon>Brassicaceae</taxon>
        <taxon>Thlaspideae</taxon>
        <taxon>Thlaspi</taxon>
    </lineage>
</organism>
<dbReference type="EMBL" id="OU466862">
    <property type="protein sequence ID" value="CAH2070899.1"/>
    <property type="molecule type" value="Genomic_DNA"/>
</dbReference>
<name>A0AAU9ST08_THLAR</name>